<proteinExistence type="predicted"/>
<dbReference type="EMBL" id="OV651818">
    <property type="protein sequence ID" value="CAH1112157.1"/>
    <property type="molecule type" value="Genomic_DNA"/>
</dbReference>
<protein>
    <submittedName>
        <fullName evidence="2">Uncharacterized protein</fullName>
    </submittedName>
</protein>
<feature type="region of interest" description="Disordered" evidence="1">
    <location>
        <begin position="124"/>
        <end position="164"/>
    </location>
</feature>
<dbReference type="OrthoDB" id="8063408at2759"/>
<evidence type="ECO:0000313" key="2">
    <source>
        <dbReference type="EMBL" id="CAH1112157.1"/>
    </source>
</evidence>
<organism evidence="2 3">
    <name type="scientific">Psylliodes chrysocephalus</name>
    <dbReference type="NCBI Taxonomy" id="3402493"/>
    <lineage>
        <taxon>Eukaryota</taxon>
        <taxon>Metazoa</taxon>
        <taxon>Ecdysozoa</taxon>
        <taxon>Arthropoda</taxon>
        <taxon>Hexapoda</taxon>
        <taxon>Insecta</taxon>
        <taxon>Pterygota</taxon>
        <taxon>Neoptera</taxon>
        <taxon>Endopterygota</taxon>
        <taxon>Coleoptera</taxon>
        <taxon>Polyphaga</taxon>
        <taxon>Cucujiformia</taxon>
        <taxon>Chrysomeloidea</taxon>
        <taxon>Chrysomelidae</taxon>
        <taxon>Galerucinae</taxon>
        <taxon>Alticini</taxon>
        <taxon>Psylliodes</taxon>
    </lineage>
</organism>
<sequence>MSNSRRRCLNNPDHFCYICGEYVFNDCRKVISELVKNTYFEYFGMLLDKNEKSWAPNCVCKSCVEYLRLWKSGKRNAFKFETPTIWREPRNHLEYCYFCTVNVNDLNTKNRAKWQYPSTSCVQRPVQRSPDSSVPKNISEPLEKDIEGPSSSQNDADLEGMSNEPKCFSQNELDDLVRDLNLSKQASELLASILKKKNCFPQILK</sequence>
<dbReference type="AlphaFoldDB" id="A0A9P0D108"/>
<name>A0A9P0D108_9CUCU</name>
<gene>
    <name evidence="2" type="ORF">PSYICH_LOCUS12701</name>
</gene>
<accession>A0A9P0D108</accession>
<dbReference type="Proteomes" id="UP001153636">
    <property type="component" value="Chromosome 6"/>
</dbReference>
<keyword evidence="3" id="KW-1185">Reference proteome</keyword>
<evidence type="ECO:0000256" key="1">
    <source>
        <dbReference type="SAM" id="MobiDB-lite"/>
    </source>
</evidence>
<evidence type="ECO:0000313" key="3">
    <source>
        <dbReference type="Proteomes" id="UP001153636"/>
    </source>
</evidence>
<reference evidence="2" key="1">
    <citation type="submission" date="2022-01" db="EMBL/GenBank/DDBJ databases">
        <authorList>
            <person name="King R."/>
        </authorList>
    </citation>
    <scope>NUCLEOTIDE SEQUENCE</scope>
</reference>